<dbReference type="InterPro" id="IPR029063">
    <property type="entry name" value="SAM-dependent_MTases_sf"/>
</dbReference>
<dbReference type="InterPro" id="IPR002941">
    <property type="entry name" value="DNA_methylase_N4/N6"/>
</dbReference>
<evidence type="ECO:0000256" key="2">
    <source>
        <dbReference type="ARBA" id="ARBA00022603"/>
    </source>
</evidence>
<evidence type="ECO:0000313" key="6">
    <source>
        <dbReference type="EMBL" id="MDY5133605.1"/>
    </source>
</evidence>
<proteinExistence type="inferred from homology"/>
<keyword evidence="3" id="KW-0808">Transferase</keyword>
<accession>A0ABU5G8F8</accession>
<dbReference type="InterPro" id="IPR002052">
    <property type="entry name" value="DNA_methylase_N6_adenine_CS"/>
</dbReference>
<dbReference type="Pfam" id="PF02195">
    <property type="entry name" value="ParB_N"/>
    <property type="match status" value="1"/>
</dbReference>
<dbReference type="PROSITE" id="PS00092">
    <property type="entry name" value="N6_MTASE"/>
    <property type="match status" value="1"/>
</dbReference>
<evidence type="ECO:0000256" key="4">
    <source>
        <dbReference type="ARBA" id="ARBA00022691"/>
    </source>
</evidence>
<dbReference type="Gene3D" id="3.40.50.150">
    <property type="entry name" value="Vaccinia Virus protein VP39"/>
    <property type="match status" value="1"/>
</dbReference>
<dbReference type="CDD" id="cd16401">
    <property type="entry name" value="ParB_N_like_MT"/>
    <property type="match status" value="1"/>
</dbReference>
<protein>
    <submittedName>
        <fullName evidence="6">Site-specific DNA-methyltransferase</fullName>
    </submittedName>
</protein>
<dbReference type="InterPro" id="IPR036086">
    <property type="entry name" value="ParB/Sulfiredoxin_sf"/>
</dbReference>
<evidence type="ECO:0000256" key="3">
    <source>
        <dbReference type="ARBA" id="ARBA00022679"/>
    </source>
</evidence>
<dbReference type="SMART" id="SM00470">
    <property type="entry name" value="ParB"/>
    <property type="match status" value="1"/>
</dbReference>
<evidence type="ECO:0000256" key="1">
    <source>
        <dbReference type="ARBA" id="ARBA00006594"/>
    </source>
</evidence>
<keyword evidence="4" id="KW-0949">S-adenosyl-L-methionine</keyword>
<dbReference type="PRINTS" id="PR00506">
    <property type="entry name" value="D21N6MTFRASE"/>
</dbReference>
<feature type="domain" description="ParB-like N-terminal" evidence="5">
    <location>
        <begin position="4"/>
        <end position="93"/>
    </location>
</feature>
<evidence type="ECO:0000259" key="5">
    <source>
        <dbReference type="SMART" id="SM00470"/>
    </source>
</evidence>
<dbReference type="SUPFAM" id="SSF110849">
    <property type="entry name" value="ParB/Sulfiredoxin"/>
    <property type="match status" value="1"/>
</dbReference>
<comment type="caution">
    <text evidence="6">The sequence shown here is derived from an EMBL/GenBank/DDBJ whole genome shotgun (WGS) entry which is preliminary data.</text>
</comment>
<dbReference type="InterPro" id="IPR015840">
    <property type="entry name" value="DNA_MeTrfase_ParB"/>
</dbReference>
<dbReference type="Pfam" id="PF01555">
    <property type="entry name" value="N6_N4_Mtase"/>
    <property type="match status" value="1"/>
</dbReference>
<gene>
    <name evidence="6" type="ORF">R6G86_07615</name>
</gene>
<dbReference type="InterPro" id="IPR003115">
    <property type="entry name" value="ParB_N"/>
</dbReference>
<reference evidence="6 7" key="1">
    <citation type="submission" date="2023-10" db="EMBL/GenBank/DDBJ databases">
        <title>Whole Genome based description of the genera Actinobaculum and Actinotignum reveals a complex phylogenetic relationship within the species included in the genus Actinotignum.</title>
        <authorList>
            <person name="Jensen C.S."/>
            <person name="Dargis R."/>
            <person name="Kemp M."/>
            <person name="Christensen J.J."/>
        </authorList>
    </citation>
    <scope>NUCLEOTIDE SEQUENCE [LARGE SCALE GENOMIC DNA]</scope>
    <source>
        <strain evidence="6 7">SLA_B974</strain>
    </source>
</reference>
<sequence>MLVKTMPIAELKPADYNPRKDLQPGDAEYEKLKRSLTEFGYVEPVIWNSTTGHVVGGHQRLKVLEDLGHNTVDVIVVELDETREKALNIALNKISGEWDNDKLALLIADLDASDFDAELTGFDDAEIAQLIGSLDEGEVEDDDFDFTAALEAAAFVERGDVWTVGRHRLVCGDATSADDIATLMDGKRANLVLTDPPYNVAFESGSGLSIKNDKMDSDKFYDFLLAAFTNMVGACEKGASAYVFHADTEGLNFRRAFIEAGFYLSGCCIWVKDSLVLGRSPYQWQHEPVLFGWVKTGKHRWYADRKQTTIWRFDKPRRNADHPTSKPLDLLAYPIGNSTQANAIVLDTFAGSGSTLMAAEATDRICYCMELDEKYASVILRRYAEHTGDSAGITCLRGGKEYAYLDLVRDVKRGVNRE</sequence>
<keyword evidence="7" id="KW-1185">Reference proteome</keyword>
<organism evidence="6 7">
    <name type="scientific">Actinotignum urinale</name>
    <dbReference type="NCBI Taxonomy" id="190146"/>
    <lineage>
        <taxon>Bacteria</taxon>
        <taxon>Bacillati</taxon>
        <taxon>Actinomycetota</taxon>
        <taxon>Actinomycetes</taxon>
        <taxon>Actinomycetales</taxon>
        <taxon>Actinomycetaceae</taxon>
        <taxon>Actinotignum</taxon>
    </lineage>
</organism>
<comment type="similarity">
    <text evidence="1">Belongs to the N(4)/N(6)-methyltransferase family.</text>
</comment>
<name>A0ABU5G8F8_9ACTO</name>
<dbReference type="EMBL" id="JAWNGA010000014">
    <property type="protein sequence ID" value="MDY5133605.1"/>
    <property type="molecule type" value="Genomic_DNA"/>
</dbReference>
<dbReference type="Gene3D" id="3.90.1530.10">
    <property type="entry name" value="Conserved hypothetical protein from pyrococcus furiosus pfu- 392566-001, ParB domain"/>
    <property type="match status" value="1"/>
</dbReference>
<dbReference type="RefSeq" id="WP_320755482.1">
    <property type="nucleotide sequence ID" value="NZ_JAWNGA010000014.1"/>
</dbReference>
<keyword evidence="2" id="KW-0489">Methyltransferase</keyword>
<dbReference type="InterPro" id="IPR002295">
    <property type="entry name" value="N4/N6-MTase_EcoPI_Mod-like"/>
</dbReference>
<dbReference type="PIRSF" id="PIRSF036758">
    <property type="entry name" value="Aden_M_ParB"/>
    <property type="match status" value="1"/>
</dbReference>
<evidence type="ECO:0000313" key="7">
    <source>
        <dbReference type="Proteomes" id="UP001275049"/>
    </source>
</evidence>
<dbReference type="Proteomes" id="UP001275049">
    <property type="component" value="Unassembled WGS sequence"/>
</dbReference>
<dbReference type="SUPFAM" id="SSF53335">
    <property type="entry name" value="S-adenosyl-L-methionine-dependent methyltransferases"/>
    <property type="match status" value="1"/>
</dbReference>